<protein>
    <submittedName>
        <fullName evidence="9">Serine/threonine protein kinase</fullName>
    </submittedName>
</protein>
<dbReference type="PROSITE" id="PS50011">
    <property type="entry name" value="PROTEIN_KINASE_DOM"/>
    <property type="match status" value="1"/>
</dbReference>
<accession>A0A290ZA34</accession>
<evidence type="ECO:0000256" key="5">
    <source>
        <dbReference type="PROSITE-ProRule" id="PRU10141"/>
    </source>
</evidence>
<evidence type="ECO:0000259" key="8">
    <source>
        <dbReference type="PROSITE" id="PS50011"/>
    </source>
</evidence>
<dbReference type="GO" id="GO:0004674">
    <property type="term" value="F:protein serine/threonine kinase activity"/>
    <property type="evidence" value="ECO:0007669"/>
    <property type="project" value="UniProtKB-KW"/>
</dbReference>
<gene>
    <name evidence="9" type="ORF">CNX65_23315</name>
</gene>
<keyword evidence="7" id="KW-0472">Membrane</keyword>
<evidence type="ECO:0000313" key="10">
    <source>
        <dbReference type="Proteomes" id="UP000218505"/>
    </source>
</evidence>
<feature type="compositionally biased region" description="Pro residues" evidence="6">
    <location>
        <begin position="287"/>
        <end position="308"/>
    </location>
</feature>
<dbReference type="InterPro" id="IPR000719">
    <property type="entry name" value="Prot_kinase_dom"/>
</dbReference>
<feature type="domain" description="Protein kinase" evidence="8">
    <location>
        <begin position="6"/>
        <end position="266"/>
    </location>
</feature>
<dbReference type="AlphaFoldDB" id="A0A290ZA34"/>
<evidence type="ECO:0000256" key="4">
    <source>
        <dbReference type="ARBA" id="ARBA00022840"/>
    </source>
</evidence>
<keyword evidence="10" id="KW-1185">Reference proteome</keyword>
<dbReference type="InterPro" id="IPR025326">
    <property type="entry name" value="DUF4232"/>
</dbReference>
<dbReference type="InterPro" id="IPR017441">
    <property type="entry name" value="Protein_kinase_ATP_BS"/>
</dbReference>
<feature type="compositionally biased region" description="Polar residues" evidence="6">
    <location>
        <begin position="322"/>
        <end position="331"/>
    </location>
</feature>
<keyword evidence="7" id="KW-0812">Transmembrane</keyword>
<dbReference type="InterPro" id="IPR008271">
    <property type="entry name" value="Ser/Thr_kinase_AS"/>
</dbReference>
<dbReference type="SUPFAM" id="SSF56112">
    <property type="entry name" value="Protein kinase-like (PK-like)"/>
    <property type="match status" value="1"/>
</dbReference>
<dbReference type="KEGG" id="apre:CNX65_23315"/>
<evidence type="ECO:0000256" key="6">
    <source>
        <dbReference type="SAM" id="MobiDB-lite"/>
    </source>
</evidence>
<dbReference type="Proteomes" id="UP000218505">
    <property type="component" value="Chromosome"/>
</dbReference>
<dbReference type="InterPro" id="IPR011009">
    <property type="entry name" value="Kinase-like_dom_sf"/>
</dbReference>
<keyword evidence="4 5" id="KW-0067">ATP-binding</keyword>
<dbReference type="PANTHER" id="PTHR43289:SF34">
    <property type="entry name" value="SERINE_THREONINE-PROTEIN KINASE YBDM-RELATED"/>
    <property type="match status" value="1"/>
</dbReference>
<keyword evidence="2 5" id="KW-0547">Nucleotide-binding</keyword>
<dbReference type="PROSITE" id="PS00108">
    <property type="entry name" value="PROTEIN_KINASE_ST"/>
    <property type="match status" value="1"/>
</dbReference>
<dbReference type="Gene3D" id="3.30.200.20">
    <property type="entry name" value="Phosphorylase Kinase, domain 1"/>
    <property type="match status" value="1"/>
</dbReference>
<organism evidence="9 10">
    <name type="scientific">Actinosynnema pretiosum</name>
    <dbReference type="NCBI Taxonomy" id="42197"/>
    <lineage>
        <taxon>Bacteria</taxon>
        <taxon>Bacillati</taxon>
        <taxon>Actinomycetota</taxon>
        <taxon>Actinomycetes</taxon>
        <taxon>Pseudonocardiales</taxon>
        <taxon>Pseudonocardiaceae</taxon>
        <taxon>Actinosynnema</taxon>
    </lineage>
</organism>
<feature type="transmembrane region" description="Helical" evidence="7">
    <location>
        <begin position="381"/>
        <end position="401"/>
    </location>
</feature>
<feature type="region of interest" description="Disordered" evidence="6">
    <location>
        <begin position="404"/>
        <end position="439"/>
    </location>
</feature>
<dbReference type="SMART" id="SM00220">
    <property type="entry name" value="S_TKc"/>
    <property type="match status" value="1"/>
</dbReference>
<dbReference type="PROSITE" id="PS00107">
    <property type="entry name" value="PROTEIN_KINASE_ATP"/>
    <property type="match status" value="1"/>
</dbReference>
<sequence>MEIGRYRLTGRLGSGGMGSVYLGRSPGGRLAAVKVINLGFQEDPNALERFRREVETLRTVRSAYTAALIDSETTTPPCWFATEYVPGPTLASAIKDEGGLPPDLCRALLAALAEGLADIHAHGVWHRDVKPQNVILSATGPQLIDFGIARATEQTALTQQGLATGSPGYIAPEVLTDDAVGPAADVFALGATIARAATGRPPFGDGNAYAITYRTVQADIDLDGVEPGLAALITACTDRDPARRPDPHAIIERCQPAPPLVEHPAYRRALARSAAARDERTDVLVGPPTPAPSQPVPPAHTPPRPHPAQFPQQGAHQGLHQGPSSGPQQLPRSGPQPTLAGLPPTGYQQPPTAYQHRTDQPHQVHHPVPTGPQPAQRRPGALAAVAAVAVLALAGGGLYLVTKGKGAGQAGEPPTSATSQPGDAGQPPASASDVPDGNRCTTAQLTMAFEEVERGGRVASYRLVFTNTSNQECVLNGFPGVSLRDGDNAIIGDAAGRVGGPKEPVTLVPGTAVQADVIASVREPGDDDEGCWEEPVSLVVFPPASKSTMTVRTKQPVVCGDRFTVGAVYPVQT</sequence>
<evidence type="ECO:0000256" key="2">
    <source>
        <dbReference type="ARBA" id="ARBA00022741"/>
    </source>
</evidence>
<dbReference type="Pfam" id="PF14016">
    <property type="entry name" value="DUF4232"/>
    <property type="match status" value="1"/>
</dbReference>
<keyword evidence="3 9" id="KW-0418">Kinase</keyword>
<evidence type="ECO:0000313" key="9">
    <source>
        <dbReference type="EMBL" id="ATE55845.1"/>
    </source>
</evidence>
<keyword evidence="9" id="KW-0723">Serine/threonine-protein kinase</keyword>
<proteinExistence type="predicted"/>
<dbReference type="CDD" id="cd14014">
    <property type="entry name" value="STKc_PknB_like"/>
    <property type="match status" value="1"/>
</dbReference>
<reference evidence="9" key="1">
    <citation type="submission" date="2017-09" db="EMBL/GenBank/DDBJ databases">
        <title>Complete Genome Sequence of ansamitocin-producing Bacterium Actinosynnema pretiosum X47.</title>
        <authorList>
            <person name="Cao G."/>
            <person name="Zong G."/>
            <person name="Zhong C."/>
            <person name="Fu J."/>
        </authorList>
    </citation>
    <scope>NUCLEOTIDE SEQUENCE [LARGE SCALE GENOMIC DNA]</scope>
    <source>
        <strain evidence="9">X47</strain>
    </source>
</reference>
<evidence type="ECO:0000256" key="1">
    <source>
        <dbReference type="ARBA" id="ARBA00022679"/>
    </source>
</evidence>
<dbReference type="Gene3D" id="1.10.510.10">
    <property type="entry name" value="Transferase(Phosphotransferase) domain 1"/>
    <property type="match status" value="1"/>
</dbReference>
<dbReference type="Pfam" id="PF00069">
    <property type="entry name" value="Pkinase"/>
    <property type="match status" value="1"/>
</dbReference>
<dbReference type="PANTHER" id="PTHR43289">
    <property type="entry name" value="MITOGEN-ACTIVATED PROTEIN KINASE KINASE KINASE 20-RELATED"/>
    <property type="match status" value="1"/>
</dbReference>
<name>A0A290ZA34_9PSEU</name>
<feature type="binding site" evidence="5">
    <location>
        <position position="34"/>
    </location>
    <ligand>
        <name>ATP</name>
        <dbReference type="ChEBI" id="CHEBI:30616"/>
    </ligand>
</feature>
<keyword evidence="1" id="KW-0808">Transferase</keyword>
<evidence type="ECO:0000256" key="3">
    <source>
        <dbReference type="ARBA" id="ARBA00022777"/>
    </source>
</evidence>
<evidence type="ECO:0000256" key="7">
    <source>
        <dbReference type="SAM" id="Phobius"/>
    </source>
</evidence>
<feature type="region of interest" description="Disordered" evidence="6">
    <location>
        <begin position="271"/>
        <end position="379"/>
    </location>
</feature>
<keyword evidence="7" id="KW-1133">Transmembrane helix</keyword>
<dbReference type="GO" id="GO:0005524">
    <property type="term" value="F:ATP binding"/>
    <property type="evidence" value="ECO:0007669"/>
    <property type="project" value="UniProtKB-UniRule"/>
</dbReference>
<dbReference type="EMBL" id="CP023445">
    <property type="protein sequence ID" value="ATE55845.1"/>
    <property type="molecule type" value="Genomic_DNA"/>
</dbReference>